<organism evidence="2 3">
    <name type="scientific">Dictyostelium firmibasis</name>
    <dbReference type="NCBI Taxonomy" id="79012"/>
    <lineage>
        <taxon>Eukaryota</taxon>
        <taxon>Amoebozoa</taxon>
        <taxon>Evosea</taxon>
        <taxon>Eumycetozoa</taxon>
        <taxon>Dictyostelia</taxon>
        <taxon>Dictyosteliales</taxon>
        <taxon>Dictyosteliaceae</taxon>
        <taxon>Dictyostelium</taxon>
    </lineage>
</organism>
<evidence type="ECO:0000313" key="3">
    <source>
        <dbReference type="Proteomes" id="UP001344447"/>
    </source>
</evidence>
<dbReference type="InterPro" id="IPR051251">
    <property type="entry name" value="STK_FNIP-Repeat"/>
</dbReference>
<proteinExistence type="predicted"/>
<reference evidence="2 3" key="1">
    <citation type="submission" date="2023-11" db="EMBL/GenBank/DDBJ databases">
        <title>Dfirmibasis_genome.</title>
        <authorList>
            <person name="Edelbroek B."/>
            <person name="Kjellin J."/>
            <person name="Jerlstrom-Hultqvist J."/>
            <person name="Soderbom F."/>
        </authorList>
    </citation>
    <scope>NUCLEOTIDE SEQUENCE [LARGE SCALE GENOMIC DNA]</scope>
    <source>
        <strain evidence="2 3">TNS-C-14</strain>
    </source>
</reference>
<dbReference type="EMBL" id="JAVFKY010000005">
    <property type="protein sequence ID" value="KAK5575726.1"/>
    <property type="molecule type" value="Genomic_DNA"/>
</dbReference>
<keyword evidence="1" id="KW-0677">Repeat</keyword>
<dbReference type="AlphaFoldDB" id="A0AAN7TTN9"/>
<keyword evidence="3" id="KW-1185">Reference proteome</keyword>
<sequence>MNLDINIGDDKNSLLFFKIWRNCVLKGLILKHLIMFNLLSFQVDERSFSQIFIQENKQYIKSTIIEIDDKNDSDKKITNLINLMESIKLDQIKYKVHDLLKLTTTTTTITNSLKIKDYLNNLLPNQNIKIFSNLTTLEFGSLFNQPLKKNILPISLKNLKFGYNFNQAINKKVLPKSLEKIGFGFYFNQSIKYLPDSIKEIKFLEPSRFNQIINSNELPSSITKLSLPRAYNTSLINGILPNTIIKLKVTNLKTNATYRYFKILQHLKLKLYNKNGNLSSLSDQLSKLLNTNSKIIPPSVTNLSIFFFIHDELSVQGAPNPELKIKSLSSLISSISLNTTSRKASGFMIFNETSYQLLQKCEDIKSLKVNCIENYFTLDDHSKTCLNSLMKLDLNGFLYRFYNKPVKDFKVFTKLKCLRLGNYNSTISKNTLPQSLELLELGDKFKQPCHKKWLPTSLKYLVIQNYNNTISIGSLPDSLESLWISNYHYQLKDFKFFYPLLGKLKICEDSLISKAFNKIYKKKFEIYLF</sequence>
<dbReference type="Proteomes" id="UP001344447">
    <property type="component" value="Unassembled WGS sequence"/>
</dbReference>
<evidence type="ECO:0008006" key="4">
    <source>
        <dbReference type="Google" id="ProtNLM"/>
    </source>
</evidence>
<gene>
    <name evidence="2" type="ORF">RB653_006860</name>
</gene>
<comment type="caution">
    <text evidence="2">The sequence shown here is derived from an EMBL/GenBank/DDBJ whole genome shotgun (WGS) entry which is preliminary data.</text>
</comment>
<evidence type="ECO:0000256" key="1">
    <source>
        <dbReference type="ARBA" id="ARBA00022737"/>
    </source>
</evidence>
<accession>A0AAN7TTN9</accession>
<dbReference type="InterPro" id="IPR008615">
    <property type="entry name" value="FNIP"/>
</dbReference>
<dbReference type="Pfam" id="PF05725">
    <property type="entry name" value="FNIP"/>
    <property type="match status" value="3"/>
</dbReference>
<protein>
    <recommendedName>
        <fullName evidence="4">FNIP repeat-containing protein</fullName>
    </recommendedName>
</protein>
<dbReference type="PANTHER" id="PTHR32134">
    <property type="entry name" value="FNIP REPEAT-CONTAINING PROTEIN"/>
    <property type="match status" value="1"/>
</dbReference>
<dbReference type="PANTHER" id="PTHR32134:SF92">
    <property type="entry name" value="FNIP REPEAT-CONTAINING PROTEIN"/>
    <property type="match status" value="1"/>
</dbReference>
<evidence type="ECO:0000313" key="2">
    <source>
        <dbReference type="EMBL" id="KAK5575726.1"/>
    </source>
</evidence>
<name>A0AAN7TTN9_9MYCE</name>